<organism evidence="1 2">
    <name type="scientific">Thermosporothrix hazakensis</name>
    <dbReference type="NCBI Taxonomy" id="644383"/>
    <lineage>
        <taxon>Bacteria</taxon>
        <taxon>Bacillati</taxon>
        <taxon>Chloroflexota</taxon>
        <taxon>Ktedonobacteria</taxon>
        <taxon>Ktedonobacterales</taxon>
        <taxon>Thermosporotrichaceae</taxon>
        <taxon>Thermosporothrix</taxon>
    </lineage>
</organism>
<comment type="caution">
    <text evidence="1">The sequence shown here is derived from an EMBL/GenBank/DDBJ whole genome shotgun (WGS) entry which is preliminary data.</text>
</comment>
<dbReference type="Proteomes" id="UP000248806">
    <property type="component" value="Unassembled WGS sequence"/>
</dbReference>
<evidence type="ECO:0000313" key="2">
    <source>
        <dbReference type="Proteomes" id="UP000248806"/>
    </source>
</evidence>
<dbReference type="AlphaFoldDB" id="A0A326UCX3"/>
<keyword evidence="2" id="KW-1185">Reference proteome</keyword>
<dbReference type="OrthoDB" id="150414at2"/>
<accession>A0A326UCX3</accession>
<gene>
    <name evidence="1" type="ORF">EI42_00492</name>
</gene>
<proteinExistence type="predicted"/>
<reference evidence="1 2" key="1">
    <citation type="submission" date="2018-06" db="EMBL/GenBank/DDBJ databases">
        <title>Genomic Encyclopedia of Archaeal and Bacterial Type Strains, Phase II (KMG-II): from individual species to whole genera.</title>
        <authorList>
            <person name="Goeker M."/>
        </authorList>
    </citation>
    <scope>NUCLEOTIDE SEQUENCE [LARGE SCALE GENOMIC DNA]</scope>
    <source>
        <strain evidence="1 2">ATCC BAA-1881</strain>
    </source>
</reference>
<dbReference type="EMBL" id="QKUF01000001">
    <property type="protein sequence ID" value="PZW36318.1"/>
    <property type="molecule type" value="Genomic_DNA"/>
</dbReference>
<evidence type="ECO:0000313" key="1">
    <source>
        <dbReference type="EMBL" id="PZW36318.1"/>
    </source>
</evidence>
<name>A0A326UCX3_THEHA</name>
<sequence>MIVRVHAFDWHQYADRIMPALARWLINEDETDAYQLFEQTRCAQEELFVPAALQQVRTWIRARRFVQQLPRQQPYLEEYAVLCDAAAFTSLSDTYALHHTPRLPRPSEALRTIWGALIQEYCLPWQHGPINPLPQAEDEPEMARGEMIALLHTAGLDDLIHSLVAVQHTAGEDPITPTSLPVAEQPPLRFAHTDSQDDEEDEAPDFPIGIELGRLPVHLQIRGWLARYSIRAMALFEFLACGRRQMPFGYQAGDAYGNISGYLTPEEVTHLADCLQSIPVPKKTEAEADFLQFREARRKGKTQRLIDELLPLHADRLVQAVQRAALQEHGLLCTHS</sequence>
<protein>
    <submittedName>
        <fullName evidence="1">Uncharacterized protein</fullName>
    </submittedName>
</protein>
<dbReference type="RefSeq" id="WP_111318467.1">
    <property type="nucleotide sequence ID" value="NZ_BIFX01000001.1"/>
</dbReference>